<dbReference type="AlphaFoldDB" id="A0AAE3AAS8"/>
<evidence type="ECO:0000313" key="7">
    <source>
        <dbReference type="EMBL" id="MCC2129166.1"/>
    </source>
</evidence>
<evidence type="ECO:0000256" key="4">
    <source>
        <dbReference type="HAMAP-Rule" id="MF_01420"/>
    </source>
</evidence>
<dbReference type="PANTHER" id="PTHR37307:SF1">
    <property type="entry name" value="CELL DIVISION PROTEIN WHIA-RELATED"/>
    <property type="match status" value="1"/>
</dbReference>
<dbReference type="InterPro" id="IPR027434">
    <property type="entry name" value="Homing_endonucl"/>
</dbReference>
<dbReference type="SUPFAM" id="SSF55608">
    <property type="entry name" value="Homing endonucleases"/>
    <property type="match status" value="1"/>
</dbReference>
<dbReference type="GO" id="GO:0003677">
    <property type="term" value="F:DNA binding"/>
    <property type="evidence" value="ECO:0007669"/>
    <property type="project" value="UniProtKB-UniRule"/>
</dbReference>
<comment type="caution">
    <text evidence="7">The sequence shown here is derived from an EMBL/GenBank/DDBJ whole genome shotgun (WGS) entry which is preliminary data.</text>
</comment>
<dbReference type="Pfam" id="PF02650">
    <property type="entry name" value="HTH_WhiA"/>
    <property type="match status" value="1"/>
</dbReference>
<dbReference type="GO" id="GO:0043937">
    <property type="term" value="P:regulation of sporulation"/>
    <property type="evidence" value="ECO:0007669"/>
    <property type="project" value="InterPro"/>
</dbReference>
<proteinExistence type="inferred from homology"/>
<dbReference type="NCBIfam" id="TIGR00647">
    <property type="entry name" value="DNA_bind_WhiA"/>
    <property type="match status" value="1"/>
</dbReference>
<sequence length="299" mass="33603">MQSFAYKVKSELCRQPVSRQCCARAEAYGVLQFCNTFTAAEVRIITENPEFAARLPRLFQRAFSLKFDSLPDGTRDKLIFRITQRHKLARIVDLLGYDPSLVLHVNFGLLEDDCCRTAFVRGAFLAGGSVTDPEKRYHLELATSHTQASREVSALLTEMGFLPHSVRRSGSSVIYFKQSEHIEDLLTTIGAPAAAMDIMTAKVDKEIRNGANRAMNCDMANVNKTVDAALEQIAGIRRLESSGRLAQMPEKLRQAARLRLDNPEMSLQQLAERSDPPVSKSCMNHRMRKLMEEANDVHE</sequence>
<keyword evidence="1 4" id="KW-0132">Cell division</keyword>
<dbReference type="HAMAP" id="MF_01420">
    <property type="entry name" value="HTH_type_WhiA"/>
    <property type="match status" value="1"/>
</dbReference>
<evidence type="ECO:0000256" key="3">
    <source>
        <dbReference type="ARBA" id="ARBA00023306"/>
    </source>
</evidence>
<dbReference type="InterPro" id="IPR003802">
    <property type="entry name" value="Sporulation_regulator_WhiA"/>
</dbReference>
<evidence type="ECO:0000256" key="2">
    <source>
        <dbReference type="ARBA" id="ARBA00023125"/>
    </source>
</evidence>
<dbReference type="GO" id="GO:0051301">
    <property type="term" value="P:cell division"/>
    <property type="evidence" value="ECO:0007669"/>
    <property type="project" value="UniProtKB-UniRule"/>
</dbReference>
<dbReference type="Pfam" id="PF14527">
    <property type="entry name" value="LAGLIDADG_WhiA"/>
    <property type="match status" value="1"/>
</dbReference>
<evidence type="ECO:0000313" key="8">
    <source>
        <dbReference type="Proteomes" id="UP001199319"/>
    </source>
</evidence>
<dbReference type="InterPro" id="IPR039518">
    <property type="entry name" value="WhiA_LAGLIDADG_dom"/>
</dbReference>
<dbReference type="PANTHER" id="PTHR37307">
    <property type="entry name" value="CELL DIVISION PROTEIN WHIA-RELATED"/>
    <property type="match status" value="1"/>
</dbReference>
<evidence type="ECO:0000256" key="1">
    <source>
        <dbReference type="ARBA" id="ARBA00022618"/>
    </source>
</evidence>
<gene>
    <name evidence="4 7" type="primary">whiA</name>
    <name evidence="7" type="ORF">LKD37_06485</name>
</gene>
<dbReference type="InterPro" id="IPR023054">
    <property type="entry name" value="Sporulation_regulator_WhiA_C"/>
</dbReference>
<name>A0AAE3AAS8_9FIRM</name>
<keyword evidence="3 4" id="KW-0131">Cell cycle</keyword>
<feature type="domain" description="Sporulation regulator WhiA C-terminal" evidence="5">
    <location>
        <begin position="211"/>
        <end position="292"/>
    </location>
</feature>
<feature type="domain" description="WhiA LAGLIDADG-like" evidence="6">
    <location>
        <begin position="117"/>
        <end position="208"/>
    </location>
</feature>
<dbReference type="Gene3D" id="3.10.28.10">
    <property type="entry name" value="Homing endonucleases"/>
    <property type="match status" value="1"/>
</dbReference>
<organism evidence="7 8">
    <name type="scientific">Brotocaccenecus cirricatena</name>
    <dbReference type="NCBI Taxonomy" id="3064195"/>
    <lineage>
        <taxon>Bacteria</taxon>
        <taxon>Bacillati</taxon>
        <taxon>Bacillota</taxon>
        <taxon>Clostridia</taxon>
        <taxon>Eubacteriales</taxon>
        <taxon>Oscillospiraceae</taxon>
        <taxon>Brotocaccenecus</taxon>
    </lineage>
</organism>
<evidence type="ECO:0000259" key="6">
    <source>
        <dbReference type="Pfam" id="PF14527"/>
    </source>
</evidence>
<keyword evidence="2 4" id="KW-0238">DNA-binding</keyword>
<dbReference type="Proteomes" id="UP001199319">
    <property type="component" value="Unassembled WGS sequence"/>
</dbReference>
<accession>A0AAE3AAS8</accession>
<keyword evidence="8" id="KW-1185">Reference proteome</keyword>
<dbReference type="RefSeq" id="WP_302928462.1">
    <property type="nucleotide sequence ID" value="NZ_JAJEPW010000014.1"/>
</dbReference>
<protein>
    <recommendedName>
        <fullName evidence="4">Probable cell division protein WhiA</fullName>
    </recommendedName>
</protein>
<comment type="similarity">
    <text evidence="4">Belongs to the WhiA family.</text>
</comment>
<comment type="function">
    <text evidence="4">Involved in cell division and chromosome segregation.</text>
</comment>
<dbReference type="EMBL" id="JAJEPW010000014">
    <property type="protein sequence ID" value="MCC2129166.1"/>
    <property type="molecule type" value="Genomic_DNA"/>
</dbReference>
<reference evidence="7" key="1">
    <citation type="submission" date="2021-10" db="EMBL/GenBank/DDBJ databases">
        <title>Anaerobic single-cell dispensing facilitates the cultivation of human gut bacteria.</title>
        <authorList>
            <person name="Afrizal A."/>
        </authorList>
    </citation>
    <scope>NUCLEOTIDE SEQUENCE</scope>
    <source>
        <strain evidence="7">CLA-AA-H272</strain>
    </source>
</reference>
<evidence type="ECO:0000259" key="5">
    <source>
        <dbReference type="Pfam" id="PF02650"/>
    </source>
</evidence>